<dbReference type="InterPro" id="IPR008775">
    <property type="entry name" value="Phytyl_CoA_dOase-like"/>
</dbReference>
<dbReference type="SUPFAM" id="SSF51197">
    <property type="entry name" value="Clavaminate synthase-like"/>
    <property type="match status" value="1"/>
</dbReference>
<accession>A0ABV1KPS3</accession>
<sequence>MNERYKLRDEDILFYEENGYWISDRIFDDEQIDKLRKAHDRIWAREYDGDGFPLSEWHSNGNPNQLRKMDNAWWANDEIRAAVTHPLLGQIAAQLMGTNEVRLWYDQVIYKPGIGEQQSVKSGNVGWHQDYAYWQCTDKTNLVTAWVALQDTDLSNGCMLAVPGSHKWGLVPTSDSFFNPDLESLKEQFAQEGREWNEAPMILKAGQASFHHAYTFHASGPNHSDLPRLSVVAHLMPGDTVYQNRGHNVDNIRLLGPRPAEGQPYNNEYFPKL</sequence>
<dbReference type="PANTHER" id="PTHR20883">
    <property type="entry name" value="PHYTANOYL-COA DIOXYGENASE DOMAIN CONTAINING 1"/>
    <property type="match status" value="1"/>
</dbReference>
<gene>
    <name evidence="1" type="ORF">QJS35_04400</name>
</gene>
<evidence type="ECO:0000313" key="1">
    <source>
        <dbReference type="EMBL" id="MEQ4481631.1"/>
    </source>
</evidence>
<organism evidence="1 2">
    <name type="scientific">Cohnella silvisoli</name>
    <dbReference type="NCBI Taxonomy" id="2873699"/>
    <lineage>
        <taxon>Bacteria</taxon>
        <taxon>Bacillati</taxon>
        <taxon>Bacillota</taxon>
        <taxon>Bacilli</taxon>
        <taxon>Bacillales</taxon>
        <taxon>Paenibacillaceae</taxon>
        <taxon>Cohnella</taxon>
    </lineage>
</organism>
<keyword evidence="2" id="KW-1185">Reference proteome</keyword>
<proteinExistence type="predicted"/>
<dbReference type="GO" id="GO:0051213">
    <property type="term" value="F:dioxygenase activity"/>
    <property type="evidence" value="ECO:0007669"/>
    <property type="project" value="UniProtKB-KW"/>
</dbReference>
<protein>
    <submittedName>
        <fullName evidence="1">Phytanoyl-CoA dioxygenase family protein</fullName>
    </submittedName>
</protein>
<name>A0ABV1KPS3_9BACL</name>
<dbReference type="EMBL" id="JASKHM010000002">
    <property type="protein sequence ID" value="MEQ4481631.1"/>
    <property type="molecule type" value="Genomic_DNA"/>
</dbReference>
<dbReference type="Pfam" id="PF05721">
    <property type="entry name" value="PhyH"/>
    <property type="match status" value="1"/>
</dbReference>
<keyword evidence="1" id="KW-0560">Oxidoreductase</keyword>
<comment type="caution">
    <text evidence="1">The sequence shown here is derived from an EMBL/GenBank/DDBJ whole genome shotgun (WGS) entry which is preliminary data.</text>
</comment>
<reference evidence="1 2" key="1">
    <citation type="journal article" date="2023" name="Genome Announc.">
        <title>Pan-Genome Analyses of the Genus Cohnella and Proposal of the Novel Species Cohnella silvisoli sp. nov., Isolated from Forest Soil.</title>
        <authorList>
            <person name="Wang C."/>
            <person name="Mao L."/>
            <person name="Bao G."/>
            <person name="Zhu H."/>
        </authorList>
    </citation>
    <scope>NUCLEOTIDE SEQUENCE [LARGE SCALE GENOMIC DNA]</scope>
    <source>
        <strain evidence="1 2">NL03-T5-1</strain>
    </source>
</reference>
<dbReference type="Gene3D" id="2.60.120.620">
    <property type="entry name" value="q2cbj1_9rhob like domain"/>
    <property type="match status" value="1"/>
</dbReference>
<dbReference type="Proteomes" id="UP001493487">
    <property type="component" value="Unassembled WGS sequence"/>
</dbReference>
<dbReference type="RefSeq" id="WP_232183599.1">
    <property type="nucleotide sequence ID" value="NZ_JAIOAP010000002.1"/>
</dbReference>
<dbReference type="PANTHER" id="PTHR20883:SF48">
    <property type="entry name" value="ECTOINE DIOXYGENASE"/>
    <property type="match status" value="1"/>
</dbReference>
<evidence type="ECO:0000313" key="2">
    <source>
        <dbReference type="Proteomes" id="UP001493487"/>
    </source>
</evidence>
<keyword evidence="1" id="KW-0223">Dioxygenase</keyword>